<gene>
    <name evidence="5" type="ORF">JKJ07_36790</name>
</gene>
<organism evidence="5 6">
    <name type="scientific">Paractinoplanes lichenicola</name>
    <dbReference type="NCBI Taxonomy" id="2802976"/>
    <lineage>
        <taxon>Bacteria</taxon>
        <taxon>Bacillati</taxon>
        <taxon>Actinomycetota</taxon>
        <taxon>Actinomycetes</taxon>
        <taxon>Micromonosporales</taxon>
        <taxon>Micromonosporaceae</taxon>
        <taxon>Paractinoplanes</taxon>
    </lineage>
</organism>
<evidence type="ECO:0000256" key="2">
    <source>
        <dbReference type="SAM" id="MobiDB-lite"/>
    </source>
</evidence>
<sequence length="412" mass="43994">MPPQTAMQGDRVVRQGRSNTYGGGGGGGSYTSGNKGGAGKKKSKRHKSPMWAKVLTTFGVILALVGVGGIVVVKYFLNQLTSNIQTTSSVLDNEGLGNKTVAAGKLPDGAMNLLMLGLDTRTGWGDGESRSDTILILHITASHDQAYMISIPRDTVAKIPGDDEMGIREQTTKINAAYLFGSQGGRGWQGGAKLATKAIHELTGIEFDGVMVIDFNGFKGILEAMGGVHLCVDKRMWSSHYVVNNGKVEYAHGADPKSPPRNALWFEKGCRNMQPWEALEFSRLRHSTNGDYDRQRHQQQLLRAMAKKASSSGVMGNPQKVSKILAAAGKSLKMDTHGVPVDSFIFGLKGLAAGDLIPIKTNGGTFAAGESGGEGITDDTRKLFEATSADRLPEFLGRHPEMLINDSTAASS</sequence>
<dbReference type="PANTHER" id="PTHR33392">
    <property type="entry name" value="POLYISOPRENYL-TEICHOIC ACID--PEPTIDOGLYCAN TEICHOIC ACID TRANSFERASE TAGU"/>
    <property type="match status" value="1"/>
</dbReference>
<dbReference type="Proteomes" id="UP000598996">
    <property type="component" value="Unassembled WGS sequence"/>
</dbReference>
<dbReference type="InterPro" id="IPR050922">
    <property type="entry name" value="LytR/CpsA/Psr_CW_biosynth"/>
</dbReference>
<evidence type="ECO:0000256" key="1">
    <source>
        <dbReference type="ARBA" id="ARBA00006068"/>
    </source>
</evidence>
<feature type="compositionally biased region" description="Gly residues" evidence="2">
    <location>
        <begin position="21"/>
        <end position="37"/>
    </location>
</feature>
<proteinExistence type="inferred from homology"/>
<dbReference type="NCBIfam" id="TIGR00350">
    <property type="entry name" value="lytR_cpsA_psr"/>
    <property type="match status" value="1"/>
</dbReference>
<comment type="similarity">
    <text evidence="1">Belongs to the LytR/CpsA/Psr (LCP) family.</text>
</comment>
<evidence type="ECO:0000256" key="3">
    <source>
        <dbReference type="SAM" id="Phobius"/>
    </source>
</evidence>
<keyword evidence="3" id="KW-0812">Transmembrane</keyword>
<dbReference type="Pfam" id="PF03816">
    <property type="entry name" value="LytR_cpsA_psr"/>
    <property type="match status" value="1"/>
</dbReference>
<protein>
    <submittedName>
        <fullName evidence="5">LCP family protein</fullName>
    </submittedName>
</protein>
<dbReference type="RefSeq" id="WP_202996587.1">
    <property type="nucleotide sequence ID" value="NZ_JAENHO010000012.1"/>
</dbReference>
<evidence type="ECO:0000259" key="4">
    <source>
        <dbReference type="Pfam" id="PF03816"/>
    </source>
</evidence>
<reference evidence="5 6" key="1">
    <citation type="submission" date="2021-01" db="EMBL/GenBank/DDBJ databases">
        <title>Actinoplanes sp. nov. LDG1-01 isolated from lichen.</title>
        <authorList>
            <person name="Saeng-In P."/>
            <person name="Phongsopitanun W."/>
            <person name="Kanchanasin P."/>
            <person name="Yuki M."/>
            <person name="Kudo T."/>
            <person name="Ohkuma M."/>
            <person name="Tanasupawat S."/>
        </authorList>
    </citation>
    <scope>NUCLEOTIDE SEQUENCE [LARGE SCALE GENOMIC DNA]</scope>
    <source>
        <strain evidence="5 6">LDG1-01</strain>
    </source>
</reference>
<keyword evidence="3" id="KW-1133">Transmembrane helix</keyword>
<dbReference type="Gene3D" id="3.40.630.190">
    <property type="entry name" value="LCP protein"/>
    <property type="match status" value="1"/>
</dbReference>
<keyword evidence="3" id="KW-0472">Membrane</keyword>
<dbReference type="InterPro" id="IPR004474">
    <property type="entry name" value="LytR_CpsA_psr"/>
</dbReference>
<evidence type="ECO:0000313" key="5">
    <source>
        <dbReference type="EMBL" id="MBL7259893.1"/>
    </source>
</evidence>
<keyword evidence="6" id="KW-1185">Reference proteome</keyword>
<feature type="domain" description="Cell envelope-related transcriptional attenuator" evidence="4">
    <location>
        <begin position="130"/>
        <end position="310"/>
    </location>
</feature>
<evidence type="ECO:0000313" key="6">
    <source>
        <dbReference type="Proteomes" id="UP000598996"/>
    </source>
</evidence>
<accession>A0ABS1W004</accession>
<feature type="region of interest" description="Disordered" evidence="2">
    <location>
        <begin position="1"/>
        <end position="46"/>
    </location>
</feature>
<feature type="transmembrane region" description="Helical" evidence="3">
    <location>
        <begin position="50"/>
        <end position="77"/>
    </location>
</feature>
<comment type="caution">
    <text evidence="5">The sequence shown here is derived from an EMBL/GenBank/DDBJ whole genome shotgun (WGS) entry which is preliminary data.</text>
</comment>
<dbReference type="PANTHER" id="PTHR33392:SF6">
    <property type="entry name" value="POLYISOPRENYL-TEICHOIC ACID--PEPTIDOGLYCAN TEICHOIC ACID TRANSFERASE TAGU"/>
    <property type="match status" value="1"/>
</dbReference>
<dbReference type="EMBL" id="JAENHO010000012">
    <property type="protein sequence ID" value="MBL7259893.1"/>
    <property type="molecule type" value="Genomic_DNA"/>
</dbReference>
<name>A0ABS1W004_9ACTN</name>